<evidence type="ECO:0000313" key="6">
    <source>
        <dbReference type="EMBL" id="PMD52463.1"/>
    </source>
</evidence>
<dbReference type="InterPro" id="IPR000873">
    <property type="entry name" value="AMP-dep_synth/lig_dom"/>
</dbReference>
<feature type="domain" description="AMP-dependent synthetase/ligase" evidence="5">
    <location>
        <begin position="102"/>
        <end position="480"/>
    </location>
</feature>
<dbReference type="GO" id="GO:0030729">
    <property type="term" value="F:acetoacetate-CoA ligase activity"/>
    <property type="evidence" value="ECO:0007669"/>
    <property type="project" value="InterPro"/>
</dbReference>
<organism evidence="6 7">
    <name type="scientific">Hyaloscypha bicolor E</name>
    <dbReference type="NCBI Taxonomy" id="1095630"/>
    <lineage>
        <taxon>Eukaryota</taxon>
        <taxon>Fungi</taxon>
        <taxon>Dikarya</taxon>
        <taxon>Ascomycota</taxon>
        <taxon>Pezizomycotina</taxon>
        <taxon>Leotiomycetes</taxon>
        <taxon>Helotiales</taxon>
        <taxon>Hyaloscyphaceae</taxon>
        <taxon>Hyaloscypha</taxon>
        <taxon>Hyaloscypha bicolor</taxon>
    </lineage>
</organism>
<dbReference type="InParanoid" id="A0A2J6SNZ9"/>
<gene>
    <name evidence="6" type="ORF">K444DRAFT_543382</name>
</gene>
<dbReference type="STRING" id="1095630.A0A2J6SNZ9"/>
<keyword evidence="7" id="KW-1185">Reference proteome</keyword>
<dbReference type="GO" id="GO:0005524">
    <property type="term" value="F:ATP binding"/>
    <property type="evidence" value="ECO:0007669"/>
    <property type="project" value="UniProtKB-KW"/>
</dbReference>
<dbReference type="EMBL" id="KZ613904">
    <property type="protein sequence ID" value="PMD52463.1"/>
    <property type="molecule type" value="Genomic_DNA"/>
</dbReference>
<evidence type="ECO:0000256" key="1">
    <source>
        <dbReference type="ARBA" id="ARBA00006432"/>
    </source>
</evidence>
<dbReference type="Gene3D" id="3.30.300.30">
    <property type="match status" value="1"/>
</dbReference>
<comment type="similarity">
    <text evidence="1">Belongs to the ATP-dependent AMP-binding enzyme family.</text>
</comment>
<name>A0A2J6SNZ9_9HELO</name>
<dbReference type="AlphaFoldDB" id="A0A2J6SNZ9"/>
<dbReference type="Gene3D" id="3.40.50.12780">
    <property type="entry name" value="N-terminal domain of ligase-like"/>
    <property type="match status" value="1"/>
</dbReference>
<evidence type="ECO:0000256" key="4">
    <source>
        <dbReference type="ARBA" id="ARBA00022840"/>
    </source>
</evidence>
<keyword evidence="3" id="KW-0547">Nucleotide-binding</keyword>
<dbReference type="GeneID" id="36584041"/>
<proteinExistence type="inferred from homology"/>
<evidence type="ECO:0000259" key="5">
    <source>
        <dbReference type="Pfam" id="PF00501"/>
    </source>
</evidence>
<dbReference type="NCBIfam" id="NF002937">
    <property type="entry name" value="PRK03584.1"/>
    <property type="match status" value="1"/>
</dbReference>
<dbReference type="InterPro" id="IPR005914">
    <property type="entry name" value="Acac_CoA_synth"/>
</dbReference>
<keyword evidence="4" id="KW-0067">ATP-binding</keyword>
<dbReference type="PROSITE" id="PS00455">
    <property type="entry name" value="AMP_BINDING"/>
    <property type="match status" value="1"/>
</dbReference>
<dbReference type="Proteomes" id="UP000235371">
    <property type="component" value="Unassembled WGS sequence"/>
</dbReference>
<dbReference type="RefSeq" id="XP_024729367.1">
    <property type="nucleotide sequence ID" value="XM_024875962.1"/>
</dbReference>
<dbReference type="SUPFAM" id="SSF56801">
    <property type="entry name" value="Acetyl-CoA synthetase-like"/>
    <property type="match status" value="1"/>
</dbReference>
<dbReference type="NCBIfam" id="TIGR01217">
    <property type="entry name" value="ac_ac_CoA_syn"/>
    <property type="match status" value="1"/>
</dbReference>
<dbReference type="Pfam" id="PF00501">
    <property type="entry name" value="AMP-binding"/>
    <property type="match status" value="1"/>
</dbReference>
<evidence type="ECO:0000313" key="7">
    <source>
        <dbReference type="Proteomes" id="UP000235371"/>
    </source>
</evidence>
<dbReference type="InterPro" id="IPR020845">
    <property type="entry name" value="AMP-binding_CS"/>
</dbReference>
<protein>
    <submittedName>
        <fullName evidence="6">Acetoacetyl-synthase</fullName>
    </submittedName>
</protein>
<dbReference type="PANTHER" id="PTHR42921:SF1">
    <property type="entry name" value="ACETOACETYL-COA SYNTHETASE"/>
    <property type="match status" value="1"/>
</dbReference>
<dbReference type="OrthoDB" id="10253869at2759"/>
<keyword evidence="2" id="KW-0436">Ligase</keyword>
<accession>A0A2J6SNZ9</accession>
<dbReference type="PANTHER" id="PTHR42921">
    <property type="entry name" value="ACETOACETYL-COA SYNTHETASE"/>
    <property type="match status" value="1"/>
</dbReference>
<dbReference type="InterPro" id="IPR045851">
    <property type="entry name" value="AMP-bd_C_sf"/>
</dbReference>
<sequence length="674" mass="74816">MESHTIPLWTPSHDDLTKSPMAQFRDMVSKKTGRIFTTYHDLHDWSVDPETTGDFWMMLFEFLNLGASVLPTKAFEPMFPSPKFFPSAKLNFAGSVLSQRNSTATALIEAREGSWETNIITWGQLYSRVQQRADALKSLEVGEGDRVAAVIANTEHSISLCLATLSLGGIWSSISPDFGAKGILDRLLQIRPKVVFADSSTIYNGKRHDLLPTVRDWAKVLAEDESLINIIFTPSDRMLEINSVKKSIDYSTFLSFAIGRPLEFLQLPFSQPAFIFYSSGTTGFPKCILHSAGGVLLQVRKDYELHIGLLPSDILFQYTTTAWIMWAFIISALGTGSTIVLYSGSPVYPNVNFLPRLVSKLKVSVLGTSAKYLTDLKDSGSRPRSDIDLSSLRKVSSTGSVLPMDVAVRFYKHGFPKDVQLISGSGGTDCSCAFVCGNPLLPLHADEIQSKTLGMAVDVLNSDGQIIQSGEPGELVCKRPFPSQPITFWGDGGEGAYKNSYFSMFGTTVWVQGDLIRIGQRTRGIQMLGRSDGVLNPAGVRFGSAEIYNVIRHFTEIDDSVCVGQRRPQDRDESVLLFVKLKAGVKKTKVFKDQVKEEIGEKLTRRHVPRYVFYVDAIPYSIVGKKLEILVKNIVNGRKVKSSVVVNPESLVIYERFFDLEKAAKDEDRVVPKL</sequence>
<evidence type="ECO:0000256" key="2">
    <source>
        <dbReference type="ARBA" id="ARBA00022598"/>
    </source>
</evidence>
<reference evidence="6 7" key="1">
    <citation type="submission" date="2016-04" db="EMBL/GenBank/DDBJ databases">
        <title>A degradative enzymes factory behind the ericoid mycorrhizal symbiosis.</title>
        <authorList>
            <consortium name="DOE Joint Genome Institute"/>
            <person name="Martino E."/>
            <person name="Morin E."/>
            <person name="Grelet G."/>
            <person name="Kuo A."/>
            <person name="Kohler A."/>
            <person name="Daghino S."/>
            <person name="Barry K."/>
            <person name="Choi C."/>
            <person name="Cichocki N."/>
            <person name="Clum A."/>
            <person name="Copeland A."/>
            <person name="Hainaut M."/>
            <person name="Haridas S."/>
            <person name="Labutti K."/>
            <person name="Lindquist E."/>
            <person name="Lipzen A."/>
            <person name="Khouja H.-R."/>
            <person name="Murat C."/>
            <person name="Ohm R."/>
            <person name="Olson A."/>
            <person name="Spatafora J."/>
            <person name="Veneault-Fourrey C."/>
            <person name="Henrissat B."/>
            <person name="Grigoriev I."/>
            <person name="Martin F."/>
            <person name="Perotto S."/>
        </authorList>
    </citation>
    <scope>NUCLEOTIDE SEQUENCE [LARGE SCALE GENOMIC DNA]</scope>
    <source>
        <strain evidence="6 7">E</strain>
    </source>
</reference>
<dbReference type="GO" id="GO:0006629">
    <property type="term" value="P:lipid metabolic process"/>
    <property type="evidence" value="ECO:0007669"/>
    <property type="project" value="InterPro"/>
</dbReference>
<evidence type="ECO:0000256" key="3">
    <source>
        <dbReference type="ARBA" id="ARBA00022741"/>
    </source>
</evidence>
<dbReference type="InterPro" id="IPR042099">
    <property type="entry name" value="ANL_N_sf"/>
</dbReference>